<dbReference type="EMBL" id="DSZZ01000242">
    <property type="protein sequence ID" value="HGU52923.1"/>
    <property type="molecule type" value="Genomic_DNA"/>
</dbReference>
<feature type="region of interest" description="Disordered" evidence="5">
    <location>
        <begin position="201"/>
        <end position="223"/>
    </location>
</feature>
<protein>
    <submittedName>
        <fullName evidence="6">SMC-Scp complex subunit ScpB</fullName>
    </submittedName>
</protein>
<organism evidence="6">
    <name type="scientific">Fervidobacterium pennivorans</name>
    <dbReference type="NCBI Taxonomy" id="93466"/>
    <lineage>
        <taxon>Bacteria</taxon>
        <taxon>Thermotogati</taxon>
        <taxon>Thermotogota</taxon>
        <taxon>Thermotogae</taxon>
        <taxon>Thermotogales</taxon>
        <taxon>Fervidobacteriaceae</taxon>
        <taxon>Fervidobacterium</taxon>
    </lineage>
</organism>
<accession>A0A7V4NEV6</accession>
<name>A0A7V4NEV6_FERPE</name>
<dbReference type="GO" id="GO:0051301">
    <property type="term" value="P:cell division"/>
    <property type="evidence" value="ECO:0007669"/>
    <property type="project" value="UniProtKB-KW"/>
</dbReference>
<gene>
    <name evidence="6" type="ORF">ENT78_05290</name>
</gene>
<dbReference type="PANTHER" id="PTHR34298:SF2">
    <property type="entry name" value="SEGREGATION AND CONDENSATION PROTEIN B"/>
    <property type="match status" value="1"/>
</dbReference>
<evidence type="ECO:0000313" key="6">
    <source>
        <dbReference type="EMBL" id="HGU52923.1"/>
    </source>
</evidence>
<dbReference type="PANTHER" id="PTHR34298">
    <property type="entry name" value="SEGREGATION AND CONDENSATION PROTEIN B"/>
    <property type="match status" value="1"/>
</dbReference>
<dbReference type="InterPro" id="IPR036388">
    <property type="entry name" value="WH-like_DNA-bd_sf"/>
</dbReference>
<evidence type="ECO:0000256" key="3">
    <source>
        <dbReference type="ARBA" id="ARBA00022829"/>
    </source>
</evidence>
<dbReference type="SUPFAM" id="SSF46785">
    <property type="entry name" value="Winged helix' DNA-binding domain"/>
    <property type="match status" value="2"/>
</dbReference>
<keyword evidence="1" id="KW-0963">Cytoplasm</keyword>
<dbReference type="AlphaFoldDB" id="A0A7V4NEV6"/>
<dbReference type="Pfam" id="PF04079">
    <property type="entry name" value="SMC_ScpB"/>
    <property type="match status" value="1"/>
</dbReference>
<sequence length="243" mass="27933">MSQMLESDVNDINKPIQSLEPTKISLVEAIIFASRGVSKTTLAELTKIPEEELDEILKYLREKYDSEEHGIELKQIEDYYRFYTKPQFADAVSKVARRRNLGSLSPAQLEIAVFLAVRRQATKLEIDSMRGKDSSNLIKQLLVAGVIKRRKLGRTFVYSLTDTFKDESMIEELVRQAGGASFESIGKMLFESPEQSEIREIQGNQENQENHQQVFQQSDESRKLENEAFEVVRKEEIEIPPEE</sequence>
<comment type="caution">
    <text evidence="6">The sequence shown here is derived from an EMBL/GenBank/DDBJ whole genome shotgun (WGS) entry which is preliminary data.</text>
</comment>
<reference evidence="6" key="1">
    <citation type="journal article" date="2020" name="mSystems">
        <title>Genome- and Community-Level Interaction Insights into Carbon Utilization and Element Cycling Functions of Hydrothermarchaeota in Hydrothermal Sediment.</title>
        <authorList>
            <person name="Zhou Z."/>
            <person name="Liu Y."/>
            <person name="Xu W."/>
            <person name="Pan J."/>
            <person name="Luo Z.H."/>
            <person name="Li M."/>
        </authorList>
    </citation>
    <scope>NUCLEOTIDE SEQUENCE [LARGE SCALE GENOMIC DNA]</scope>
    <source>
        <strain evidence="6">SpSt-61</strain>
    </source>
</reference>
<keyword evidence="3" id="KW-0159">Chromosome partition</keyword>
<keyword evidence="2" id="KW-0132">Cell division</keyword>
<evidence type="ECO:0000256" key="4">
    <source>
        <dbReference type="ARBA" id="ARBA00023306"/>
    </source>
</evidence>
<evidence type="ECO:0000256" key="2">
    <source>
        <dbReference type="ARBA" id="ARBA00022618"/>
    </source>
</evidence>
<keyword evidence="4" id="KW-0131">Cell cycle</keyword>
<evidence type="ECO:0000256" key="1">
    <source>
        <dbReference type="ARBA" id="ARBA00022490"/>
    </source>
</evidence>
<dbReference type="Gene3D" id="1.10.10.10">
    <property type="entry name" value="Winged helix-like DNA-binding domain superfamily/Winged helix DNA-binding domain"/>
    <property type="match status" value="2"/>
</dbReference>
<feature type="compositionally biased region" description="Low complexity" evidence="5">
    <location>
        <begin position="201"/>
        <end position="217"/>
    </location>
</feature>
<proteinExistence type="predicted"/>
<dbReference type="InterPro" id="IPR036390">
    <property type="entry name" value="WH_DNA-bd_sf"/>
</dbReference>
<evidence type="ECO:0000256" key="5">
    <source>
        <dbReference type="SAM" id="MobiDB-lite"/>
    </source>
</evidence>
<dbReference type="InterPro" id="IPR005234">
    <property type="entry name" value="ScpB_csome_segregation"/>
</dbReference>
<dbReference type="GO" id="GO:0051304">
    <property type="term" value="P:chromosome separation"/>
    <property type="evidence" value="ECO:0007669"/>
    <property type="project" value="InterPro"/>
</dbReference>